<feature type="compositionally biased region" description="Polar residues" evidence="1">
    <location>
        <begin position="1"/>
        <end position="11"/>
    </location>
</feature>
<dbReference type="Proteomes" id="UP001497497">
    <property type="component" value="Unassembled WGS sequence"/>
</dbReference>
<evidence type="ECO:0000313" key="3">
    <source>
        <dbReference type="EMBL" id="CAL1546657.1"/>
    </source>
</evidence>
<proteinExistence type="predicted"/>
<dbReference type="AlphaFoldDB" id="A0AAV2ILY9"/>
<evidence type="ECO:0000313" key="4">
    <source>
        <dbReference type="Proteomes" id="UP001497497"/>
    </source>
</evidence>
<organism evidence="3 4">
    <name type="scientific">Lymnaea stagnalis</name>
    <name type="common">Great pond snail</name>
    <name type="synonym">Helix stagnalis</name>
    <dbReference type="NCBI Taxonomy" id="6523"/>
    <lineage>
        <taxon>Eukaryota</taxon>
        <taxon>Metazoa</taxon>
        <taxon>Spiralia</taxon>
        <taxon>Lophotrochozoa</taxon>
        <taxon>Mollusca</taxon>
        <taxon>Gastropoda</taxon>
        <taxon>Heterobranchia</taxon>
        <taxon>Euthyneura</taxon>
        <taxon>Panpulmonata</taxon>
        <taxon>Hygrophila</taxon>
        <taxon>Lymnaeoidea</taxon>
        <taxon>Lymnaeidae</taxon>
        <taxon>Lymnaea</taxon>
    </lineage>
</organism>
<keyword evidence="2" id="KW-1133">Transmembrane helix</keyword>
<keyword evidence="4" id="KW-1185">Reference proteome</keyword>
<keyword evidence="2" id="KW-0472">Membrane</keyword>
<sequence>MSIDLQSTVTQPKKEENMFPNNDTAMLASSEPTKEAYMAPTNEKAMFNEKEQDPDWSKVPFWISQRFLTAIVTFWGFAVLYFQRVNLSIAMVCMIKVGGGNTSDLFYNSSFSNYSVGINSSMVTLINNSVTQAVTNAPQVSNEDFCESMGLKTSDYS</sequence>
<feature type="region of interest" description="Disordered" evidence="1">
    <location>
        <begin position="1"/>
        <end position="24"/>
    </location>
</feature>
<feature type="non-terminal residue" evidence="3">
    <location>
        <position position="157"/>
    </location>
</feature>
<gene>
    <name evidence="3" type="ORF">GSLYS_00020034001</name>
</gene>
<name>A0AAV2ILY9_LYMST</name>
<protein>
    <submittedName>
        <fullName evidence="3">Uncharacterized protein</fullName>
    </submittedName>
</protein>
<dbReference type="EMBL" id="CAXITT010000838">
    <property type="protein sequence ID" value="CAL1546657.1"/>
    <property type="molecule type" value="Genomic_DNA"/>
</dbReference>
<keyword evidence="2" id="KW-0812">Transmembrane</keyword>
<evidence type="ECO:0000256" key="2">
    <source>
        <dbReference type="SAM" id="Phobius"/>
    </source>
</evidence>
<comment type="caution">
    <text evidence="3">The sequence shown here is derived from an EMBL/GenBank/DDBJ whole genome shotgun (WGS) entry which is preliminary data.</text>
</comment>
<reference evidence="3 4" key="1">
    <citation type="submission" date="2024-04" db="EMBL/GenBank/DDBJ databases">
        <authorList>
            <consortium name="Genoscope - CEA"/>
            <person name="William W."/>
        </authorList>
    </citation>
    <scope>NUCLEOTIDE SEQUENCE [LARGE SCALE GENOMIC DNA]</scope>
</reference>
<accession>A0AAV2ILY9</accession>
<feature type="transmembrane region" description="Helical" evidence="2">
    <location>
        <begin position="63"/>
        <end position="82"/>
    </location>
</feature>
<evidence type="ECO:0000256" key="1">
    <source>
        <dbReference type="SAM" id="MobiDB-lite"/>
    </source>
</evidence>